<protein>
    <submittedName>
        <fullName evidence="1">Uncharacterized protein</fullName>
    </submittedName>
</protein>
<sequence>MMKVRLHKTYDTATRWSELEPDQFIGLVGAIERFELGTCNFEEFKIATVAAILRIDIRKTKVTDTLAENFFRIAERLTFPYTIEEKKDRREVHFNIILDRQMVPEIGKYSGYTFKCEYGLADTNLCAEQYVDAISLMQLYSRGHDPQVLDRLVAVLYAPEPYGMESIGMVKASGLPHDMKNAAYYNFRGILEWIKRLPKYDIIYNRSYEPAAGSSPMGLEGSIYTLAKAGYGNYRDICRLNLFTYLDMLLDQSIESVRTLKGCGLKPIEIAEKLHLDINQIADLL</sequence>
<gene>
    <name evidence="1" type="ORF">IAC08_05630</name>
</gene>
<evidence type="ECO:0000313" key="1">
    <source>
        <dbReference type="EMBL" id="MBO8455866.1"/>
    </source>
</evidence>
<comment type="caution">
    <text evidence="1">The sequence shown here is derived from an EMBL/GenBank/DDBJ whole genome shotgun (WGS) entry which is preliminary data.</text>
</comment>
<evidence type="ECO:0000313" key="2">
    <source>
        <dbReference type="Proteomes" id="UP000823617"/>
    </source>
</evidence>
<reference evidence="1" key="2">
    <citation type="journal article" date="2021" name="PeerJ">
        <title>Extensive microbial diversity within the chicken gut microbiome revealed by metagenomics and culture.</title>
        <authorList>
            <person name="Gilroy R."/>
            <person name="Ravi A."/>
            <person name="Getino M."/>
            <person name="Pursley I."/>
            <person name="Horton D.L."/>
            <person name="Alikhan N.F."/>
            <person name="Baker D."/>
            <person name="Gharbi K."/>
            <person name="Hall N."/>
            <person name="Watson M."/>
            <person name="Adriaenssens E.M."/>
            <person name="Foster-Nyarko E."/>
            <person name="Jarju S."/>
            <person name="Secka A."/>
            <person name="Antonio M."/>
            <person name="Oren A."/>
            <person name="Chaudhuri R.R."/>
            <person name="La Ragione R."/>
            <person name="Hildebrand F."/>
            <person name="Pallen M.J."/>
        </authorList>
    </citation>
    <scope>NUCLEOTIDE SEQUENCE</scope>
    <source>
        <strain evidence="1">B1-3475</strain>
    </source>
</reference>
<reference evidence="1" key="1">
    <citation type="submission" date="2020-10" db="EMBL/GenBank/DDBJ databases">
        <authorList>
            <person name="Gilroy R."/>
        </authorList>
    </citation>
    <scope>NUCLEOTIDE SEQUENCE</scope>
    <source>
        <strain evidence="1">B1-3475</strain>
    </source>
</reference>
<dbReference type="AlphaFoldDB" id="A0A9D9N084"/>
<name>A0A9D9N084_9BACT</name>
<dbReference type="Proteomes" id="UP000823617">
    <property type="component" value="Unassembled WGS sequence"/>
</dbReference>
<proteinExistence type="predicted"/>
<organism evidence="1 2">
    <name type="scientific">Candidatus Cryptobacteroides intestinigallinarum</name>
    <dbReference type="NCBI Taxonomy" id="2840767"/>
    <lineage>
        <taxon>Bacteria</taxon>
        <taxon>Pseudomonadati</taxon>
        <taxon>Bacteroidota</taxon>
        <taxon>Bacteroidia</taxon>
        <taxon>Bacteroidales</taxon>
        <taxon>Candidatus Cryptobacteroides</taxon>
    </lineage>
</organism>
<accession>A0A9D9N084</accession>
<dbReference type="EMBL" id="JADIMK010000058">
    <property type="protein sequence ID" value="MBO8455866.1"/>
    <property type="molecule type" value="Genomic_DNA"/>
</dbReference>